<accession>A0A2T0T268</accession>
<dbReference type="InterPro" id="IPR029045">
    <property type="entry name" value="ClpP/crotonase-like_dom_sf"/>
</dbReference>
<sequence length="577" mass="60920">MADRRSAVRWELDAEGIVTVVLDDPGRTANMVNQRHHDGFGACLDEVEARRDEVRGIVLTSAKRSFFSGQDVEIGEIPLDELAATYGFVVPVRDQLRRLETLGIPVAAAMTGSALGGGLELGLACHHRVGLDAPDVFWGLAEVAMGLMPGCGGLVRTTRMLGIAAVVEQVVGPAAVLGPAEAVRAGIVDELASTREECVARARAWVHARRADGDQDFTQRWDRPGYRVPGPTPGTREFDTLVRRLEADLDARPESALEPARRAVLAAAVEIARVDPDTAFAVETKHFFELFDGPRRMNLSRAMVDPKAVADGVARPGGHARWTPARVAVLGDTATAADLAERCARAGWPVVRTVDADHDVVLDATAGTMVIGSTRIGLRLRHPTQRPPLLALYFARSAPLVELSCPDGTPDAVVAKAFDVAIGLAGIPLLVRGCQGSFVGRVVDAVTAERAALLDEGVPEREVRLALARAGFAAPALSTKDPVVAQVDRGEGDSAVDLRDAVERLTMVAAVAARRAVADGSAVTEAEANIGSIVGAGFPIWTGGAAQYVAAYPGGAAAFLARADELAARHGDRFRCA</sequence>
<dbReference type="GO" id="GO:0016509">
    <property type="term" value="F:long-chain (3S)-3-hydroxyacyl-CoA dehydrogenase (NAD+) activity"/>
    <property type="evidence" value="ECO:0007669"/>
    <property type="project" value="TreeGrafter"/>
</dbReference>
<dbReference type="AlphaFoldDB" id="A0A2T0T268"/>
<comment type="caution">
    <text evidence="1">The sequence shown here is derived from an EMBL/GenBank/DDBJ whole genome shotgun (WGS) entry which is preliminary data.</text>
</comment>
<dbReference type="CDD" id="cd06558">
    <property type="entry name" value="crotonase-like"/>
    <property type="match status" value="1"/>
</dbReference>
<dbReference type="Pfam" id="PF00378">
    <property type="entry name" value="ECH_1"/>
    <property type="match status" value="1"/>
</dbReference>
<dbReference type="GO" id="GO:0006635">
    <property type="term" value="P:fatty acid beta-oxidation"/>
    <property type="evidence" value="ECO:0007669"/>
    <property type="project" value="TreeGrafter"/>
</dbReference>
<dbReference type="InterPro" id="IPR008927">
    <property type="entry name" value="6-PGluconate_DH-like_C_sf"/>
</dbReference>
<protein>
    <submittedName>
        <fullName evidence="1">Enoyl-CoA hydratase/carnithine racemase</fullName>
    </submittedName>
</protein>
<evidence type="ECO:0000313" key="1">
    <source>
        <dbReference type="EMBL" id="PRY39757.1"/>
    </source>
</evidence>
<dbReference type="PANTHER" id="PTHR43612:SF3">
    <property type="entry name" value="TRIFUNCTIONAL ENZYME SUBUNIT ALPHA, MITOCHONDRIAL"/>
    <property type="match status" value="1"/>
</dbReference>
<dbReference type="PANTHER" id="PTHR43612">
    <property type="entry name" value="TRIFUNCTIONAL ENZYME SUBUNIT ALPHA"/>
    <property type="match status" value="1"/>
</dbReference>
<dbReference type="Proteomes" id="UP000239494">
    <property type="component" value="Unassembled WGS sequence"/>
</dbReference>
<dbReference type="GO" id="GO:0004300">
    <property type="term" value="F:enoyl-CoA hydratase activity"/>
    <property type="evidence" value="ECO:0007669"/>
    <property type="project" value="TreeGrafter"/>
</dbReference>
<gene>
    <name evidence="1" type="ORF">CLV43_107344</name>
</gene>
<dbReference type="RefSeq" id="WP_170155994.1">
    <property type="nucleotide sequence ID" value="NZ_PVTF01000007.1"/>
</dbReference>
<reference evidence="1 2" key="1">
    <citation type="submission" date="2018-03" db="EMBL/GenBank/DDBJ databases">
        <title>Genomic Encyclopedia of Archaeal and Bacterial Type Strains, Phase II (KMG-II): from individual species to whole genera.</title>
        <authorList>
            <person name="Goeker M."/>
        </authorList>
    </citation>
    <scope>NUCLEOTIDE SEQUENCE [LARGE SCALE GENOMIC DNA]</scope>
    <source>
        <strain evidence="1 2">DSM 44720</strain>
    </source>
</reference>
<organism evidence="1 2">
    <name type="scientific">Umezawaea tangerina</name>
    <dbReference type="NCBI Taxonomy" id="84725"/>
    <lineage>
        <taxon>Bacteria</taxon>
        <taxon>Bacillati</taxon>
        <taxon>Actinomycetota</taxon>
        <taxon>Actinomycetes</taxon>
        <taxon>Pseudonocardiales</taxon>
        <taxon>Pseudonocardiaceae</taxon>
        <taxon>Umezawaea</taxon>
    </lineage>
</organism>
<proteinExistence type="predicted"/>
<keyword evidence="2" id="KW-1185">Reference proteome</keyword>
<dbReference type="SUPFAM" id="SSF52096">
    <property type="entry name" value="ClpP/crotonase"/>
    <property type="match status" value="1"/>
</dbReference>
<dbReference type="InterPro" id="IPR050136">
    <property type="entry name" value="FA_oxidation_alpha_subunit"/>
</dbReference>
<dbReference type="Gene3D" id="1.10.1040.50">
    <property type="match status" value="1"/>
</dbReference>
<dbReference type="InterPro" id="IPR001753">
    <property type="entry name" value="Enoyl-CoA_hydra/iso"/>
</dbReference>
<dbReference type="SUPFAM" id="SSF48179">
    <property type="entry name" value="6-phosphogluconate dehydrogenase C-terminal domain-like"/>
    <property type="match status" value="1"/>
</dbReference>
<dbReference type="Gene3D" id="3.90.226.10">
    <property type="entry name" value="2-enoyl-CoA Hydratase, Chain A, domain 1"/>
    <property type="match status" value="1"/>
</dbReference>
<evidence type="ECO:0000313" key="2">
    <source>
        <dbReference type="Proteomes" id="UP000239494"/>
    </source>
</evidence>
<name>A0A2T0T268_9PSEU</name>
<dbReference type="EMBL" id="PVTF01000007">
    <property type="protein sequence ID" value="PRY39757.1"/>
    <property type="molecule type" value="Genomic_DNA"/>
</dbReference>